<dbReference type="InterPro" id="IPR037045">
    <property type="entry name" value="S8pro/Inhibitor_I9_sf"/>
</dbReference>
<evidence type="ECO:0000259" key="9">
    <source>
        <dbReference type="Pfam" id="PF05922"/>
    </source>
</evidence>
<keyword evidence="4 5" id="KW-0720">Serine protease</keyword>
<feature type="active site" description="Charge relay system" evidence="5">
    <location>
        <position position="199"/>
    </location>
</feature>
<keyword evidence="3 5" id="KW-0378">Hydrolase</keyword>
<keyword evidence="7" id="KW-0732">Signal</keyword>
<dbReference type="InterPro" id="IPR023827">
    <property type="entry name" value="Peptidase_S8_Asp-AS"/>
</dbReference>
<dbReference type="InterPro" id="IPR050131">
    <property type="entry name" value="Peptidase_S8_subtilisin-like"/>
</dbReference>
<dbReference type="EMBL" id="JBHSXS010000002">
    <property type="protein sequence ID" value="MFC6879454.1"/>
    <property type="molecule type" value="Genomic_DNA"/>
</dbReference>
<proteinExistence type="inferred from homology"/>
<dbReference type="PROSITE" id="PS00137">
    <property type="entry name" value="SUBTILASE_HIS"/>
    <property type="match status" value="1"/>
</dbReference>
<dbReference type="InterPro" id="IPR036852">
    <property type="entry name" value="Peptidase_S8/S53_dom_sf"/>
</dbReference>
<dbReference type="PROSITE" id="PS51892">
    <property type="entry name" value="SUBTILASE"/>
    <property type="match status" value="1"/>
</dbReference>
<dbReference type="PROSITE" id="PS00136">
    <property type="entry name" value="SUBTILASE_ASP"/>
    <property type="match status" value="1"/>
</dbReference>
<name>A0ABW2CCS0_9ACTN</name>
<evidence type="ECO:0000256" key="7">
    <source>
        <dbReference type="SAM" id="SignalP"/>
    </source>
</evidence>
<dbReference type="InterPro" id="IPR022398">
    <property type="entry name" value="Peptidase_S8_His-AS"/>
</dbReference>
<dbReference type="SUPFAM" id="SSF54897">
    <property type="entry name" value="Protease propeptides/inhibitors"/>
    <property type="match status" value="1"/>
</dbReference>
<evidence type="ECO:0000259" key="8">
    <source>
        <dbReference type="Pfam" id="PF00082"/>
    </source>
</evidence>
<dbReference type="InterPro" id="IPR023828">
    <property type="entry name" value="Peptidase_S8_Ser-AS"/>
</dbReference>
<evidence type="ECO:0000313" key="10">
    <source>
        <dbReference type="EMBL" id="MFC6879454.1"/>
    </source>
</evidence>
<dbReference type="Pfam" id="PF05922">
    <property type="entry name" value="Inhibitor_I9"/>
    <property type="match status" value="1"/>
</dbReference>
<dbReference type="Proteomes" id="UP001596380">
    <property type="component" value="Unassembled WGS sequence"/>
</dbReference>
<evidence type="ECO:0000256" key="6">
    <source>
        <dbReference type="RuleBase" id="RU003355"/>
    </source>
</evidence>
<gene>
    <name evidence="10" type="ORF">ACFQKB_06705</name>
</gene>
<feature type="active site" description="Charge relay system" evidence="5">
    <location>
        <position position="166"/>
    </location>
</feature>
<dbReference type="InterPro" id="IPR015500">
    <property type="entry name" value="Peptidase_S8_subtilisin-rel"/>
</dbReference>
<evidence type="ECO:0000313" key="11">
    <source>
        <dbReference type="Proteomes" id="UP001596380"/>
    </source>
</evidence>
<evidence type="ECO:0000256" key="1">
    <source>
        <dbReference type="ARBA" id="ARBA00011073"/>
    </source>
</evidence>
<dbReference type="PROSITE" id="PS00138">
    <property type="entry name" value="SUBTILASE_SER"/>
    <property type="match status" value="1"/>
</dbReference>
<dbReference type="CDD" id="cd04077">
    <property type="entry name" value="Peptidases_S8_PCSK9_ProteinaseK_like"/>
    <property type="match status" value="1"/>
</dbReference>
<feature type="chain" id="PRO_5046753784" evidence="7">
    <location>
        <begin position="36"/>
        <end position="416"/>
    </location>
</feature>
<dbReference type="SUPFAM" id="SSF52743">
    <property type="entry name" value="Subtilisin-like"/>
    <property type="match status" value="1"/>
</dbReference>
<dbReference type="Pfam" id="PF00082">
    <property type="entry name" value="Peptidase_S8"/>
    <property type="match status" value="1"/>
</dbReference>
<dbReference type="InterPro" id="IPR010259">
    <property type="entry name" value="S8pro/Inhibitor_I9"/>
</dbReference>
<feature type="active site" description="Charge relay system" evidence="5">
    <location>
        <position position="354"/>
    </location>
</feature>
<organism evidence="10 11">
    <name type="scientific">Actinomadura yumaensis</name>
    <dbReference type="NCBI Taxonomy" id="111807"/>
    <lineage>
        <taxon>Bacteria</taxon>
        <taxon>Bacillati</taxon>
        <taxon>Actinomycetota</taxon>
        <taxon>Actinomycetes</taxon>
        <taxon>Streptosporangiales</taxon>
        <taxon>Thermomonosporaceae</taxon>
        <taxon>Actinomadura</taxon>
    </lineage>
</organism>
<feature type="domain" description="Inhibitor I9" evidence="9">
    <location>
        <begin position="52"/>
        <end position="126"/>
    </location>
</feature>
<reference evidence="11" key="1">
    <citation type="journal article" date="2019" name="Int. J. Syst. Evol. Microbiol.">
        <title>The Global Catalogue of Microorganisms (GCM) 10K type strain sequencing project: providing services to taxonomists for standard genome sequencing and annotation.</title>
        <authorList>
            <consortium name="The Broad Institute Genomics Platform"/>
            <consortium name="The Broad Institute Genome Sequencing Center for Infectious Disease"/>
            <person name="Wu L."/>
            <person name="Ma J."/>
        </authorList>
    </citation>
    <scope>NUCLEOTIDE SEQUENCE [LARGE SCALE GENOMIC DNA]</scope>
    <source>
        <strain evidence="11">JCM 3369</strain>
    </source>
</reference>
<evidence type="ECO:0000256" key="2">
    <source>
        <dbReference type="ARBA" id="ARBA00022670"/>
    </source>
</evidence>
<feature type="domain" description="Peptidase S8/S53" evidence="8">
    <location>
        <begin position="157"/>
        <end position="389"/>
    </location>
</feature>
<accession>A0ABW2CCS0</accession>
<keyword evidence="2 5" id="KW-0645">Protease</keyword>
<sequence>MMELPRNREHPRAWSVLAVLVLLLGAGALGGPANAAEGTVINADAPGTVEGQYIVALKGGTSLAPGAQAPVTAQAKSLARRYGGSVQSVFSAVLRGFAADMTAAQARRLAADPAVRYVQKGVMVHTAGGGTQPNPPSWGLDRVDGRQDRAYTYPGAGTGVTVYVVDTGVRISHRTFEGRASNGYDFVDKDATAQDCHGHGTHVAGTVGGEEYGVAKDAQIVAVRVLDCDGYSPDRYAIEGLEWIARNARKPAVGNMSIGSDPPVPEPQAFREATRGAIRAGIQFAIAAGNDSRNGCDTPGDVSEAVTLGSTDEGDWRSYFSNYGRCLDLFAPGGDIVSADYGSDTGATWMSGTSMATPHAAGALALYLEGHPNATPQESRNAVVKAAQPGVISDAGSGSPNLLLNVSTLGTPAIRR</sequence>
<feature type="signal peptide" evidence="7">
    <location>
        <begin position="1"/>
        <end position="35"/>
    </location>
</feature>
<dbReference type="PRINTS" id="PR00723">
    <property type="entry name" value="SUBTILISIN"/>
</dbReference>
<dbReference type="Gene3D" id="3.30.70.80">
    <property type="entry name" value="Peptidase S8 propeptide/proteinase inhibitor I9"/>
    <property type="match status" value="1"/>
</dbReference>
<comment type="similarity">
    <text evidence="1 5 6">Belongs to the peptidase S8 family.</text>
</comment>
<dbReference type="InterPro" id="IPR034193">
    <property type="entry name" value="PCSK9_ProteinaseK-like"/>
</dbReference>
<protein>
    <submittedName>
        <fullName evidence="10">S8 family peptidase</fullName>
    </submittedName>
</protein>
<keyword evidence="11" id="KW-1185">Reference proteome</keyword>
<evidence type="ECO:0000256" key="4">
    <source>
        <dbReference type="ARBA" id="ARBA00022825"/>
    </source>
</evidence>
<comment type="caution">
    <text evidence="10">The sequence shown here is derived from an EMBL/GenBank/DDBJ whole genome shotgun (WGS) entry which is preliminary data.</text>
</comment>
<dbReference type="InterPro" id="IPR000209">
    <property type="entry name" value="Peptidase_S8/S53_dom"/>
</dbReference>
<dbReference type="RefSeq" id="WP_206681395.1">
    <property type="nucleotide sequence ID" value="NZ_JBHSXS010000002.1"/>
</dbReference>
<evidence type="ECO:0000256" key="3">
    <source>
        <dbReference type="ARBA" id="ARBA00022801"/>
    </source>
</evidence>
<dbReference type="PANTHER" id="PTHR43806">
    <property type="entry name" value="PEPTIDASE S8"/>
    <property type="match status" value="1"/>
</dbReference>
<evidence type="ECO:0000256" key="5">
    <source>
        <dbReference type="PROSITE-ProRule" id="PRU01240"/>
    </source>
</evidence>
<dbReference type="PANTHER" id="PTHR43806:SF11">
    <property type="entry name" value="CEREVISIN-RELATED"/>
    <property type="match status" value="1"/>
</dbReference>
<dbReference type="Gene3D" id="3.40.50.200">
    <property type="entry name" value="Peptidase S8/S53 domain"/>
    <property type="match status" value="1"/>
</dbReference>